<dbReference type="Proteomes" id="UP001433088">
    <property type="component" value="Unassembled WGS sequence"/>
</dbReference>
<evidence type="ECO:0000313" key="2">
    <source>
        <dbReference type="EMBL" id="MEQ2422265.1"/>
    </source>
</evidence>
<organism evidence="2 3">
    <name type="scientific">Megasphaera intestinihominis</name>
    <dbReference type="NCBI Taxonomy" id="3133159"/>
    <lineage>
        <taxon>Bacteria</taxon>
        <taxon>Bacillati</taxon>
        <taxon>Bacillota</taxon>
        <taxon>Negativicutes</taxon>
        <taxon>Veillonellales</taxon>
        <taxon>Veillonellaceae</taxon>
        <taxon>Megasphaera</taxon>
    </lineage>
</organism>
<dbReference type="EMBL" id="JBBMEU010000027">
    <property type="protein sequence ID" value="MEQ2422265.1"/>
    <property type="molecule type" value="Genomic_DNA"/>
</dbReference>
<evidence type="ECO:0000313" key="3">
    <source>
        <dbReference type="Proteomes" id="UP001433088"/>
    </source>
</evidence>
<feature type="region of interest" description="Disordered" evidence="1">
    <location>
        <begin position="1"/>
        <end position="46"/>
    </location>
</feature>
<sequence length="46" mass="5164">MATTTSDIQKRINRTTGVNRRKVNTASRRQAVRNTYRRKSNGGQGG</sequence>
<dbReference type="RefSeq" id="WP_349173496.1">
    <property type="nucleotide sequence ID" value="NZ_JBBMEU010000027.1"/>
</dbReference>
<gene>
    <name evidence="2" type="ORF">WMO23_05905</name>
</gene>
<accession>A0ABV1CWX9</accession>
<keyword evidence="3" id="KW-1185">Reference proteome</keyword>
<reference evidence="2 3" key="1">
    <citation type="submission" date="2024-03" db="EMBL/GenBank/DDBJ databases">
        <title>Human intestinal bacterial collection.</title>
        <authorList>
            <person name="Pauvert C."/>
            <person name="Hitch T.C.A."/>
            <person name="Clavel T."/>
        </authorList>
    </citation>
    <scope>NUCLEOTIDE SEQUENCE [LARGE SCALE GENOMIC DNA]</scope>
    <source>
        <strain evidence="2 3">CLA-AA-H81</strain>
    </source>
</reference>
<feature type="compositionally biased region" description="Polar residues" evidence="1">
    <location>
        <begin position="14"/>
        <end position="28"/>
    </location>
</feature>
<name>A0ABV1CWX9_9FIRM</name>
<evidence type="ECO:0008006" key="4">
    <source>
        <dbReference type="Google" id="ProtNLM"/>
    </source>
</evidence>
<protein>
    <recommendedName>
        <fullName evidence="4">30S ribosomal protein S20</fullName>
    </recommendedName>
</protein>
<evidence type="ECO:0000256" key="1">
    <source>
        <dbReference type="SAM" id="MobiDB-lite"/>
    </source>
</evidence>
<comment type="caution">
    <text evidence="2">The sequence shown here is derived from an EMBL/GenBank/DDBJ whole genome shotgun (WGS) entry which is preliminary data.</text>
</comment>
<proteinExistence type="predicted"/>